<dbReference type="EMBL" id="LXQA010086126">
    <property type="protein sequence ID" value="MCI12920.1"/>
    <property type="molecule type" value="Genomic_DNA"/>
</dbReference>
<dbReference type="Proteomes" id="UP000265520">
    <property type="component" value="Unassembled WGS sequence"/>
</dbReference>
<name>A0A392PN98_9FABA</name>
<proteinExistence type="predicted"/>
<protein>
    <submittedName>
        <fullName evidence="1">Uncharacterized protein</fullName>
    </submittedName>
</protein>
<organism evidence="1 2">
    <name type="scientific">Trifolium medium</name>
    <dbReference type="NCBI Taxonomy" id="97028"/>
    <lineage>
        <taxon>Eukaryota</taxon>
        <taxon>Viridiplantae</taxon>
        <taxon>Streptophyta</taxon>
        <taxon>Embryophyta</taxon>
        <taxon>Tracheophyta</taxon>
        <taxon>Spermatophyta</taxon>
        <taxon>Magnoliopsida</taxon>
        <taxon>eudicotyledons</taxon>
        <taxon>Gunneridae</taxon>
        <taxon>Pentapetalae</taxon>
        <taxon>rosids</taxon>
        <taxon>fabids</taxon>
        <taxon>Fabales</taxon>
        <taxon>Fabaceae</taxon>
        <taxon>Papilionoideae</taxon>
        <taxon>50 kb inversion clade</taxon>
        <taxon>NPAAA clade</taxon>
        <taxon>Hologalegina</taxon>
        <taxon>IRL clade</taxon>
        <taxon>Trifolieae</taxon>
        <taxon>Trifolium</taxon>
    </lineage>
</organism>
<keyword evidence="2" id="KW-1185">Reference proteome</keyword>
<comment type="caution">
    <text evidence="1">The sequence shown here is derived from an EMBL/GenBank/DDBJ whole genome shotgun (WGS) entry which is preliminary data.</text>
</comment>
<dbReference type="AlphaFoldDB" id="A0A392PN98"/>
<evidence type="ECO:0000313" key="1">
    <source>
        <dbReference type="EMBL" id="MCI12920.1"/>
    </source>
</evidence>
<accession>A0A392PN98</accession>
<sequence length="51" mass="5665">MANCRVSTLVATLKGLLQEDFSDVVQDLGAIEPFFKVIEDLQELSMHLSPD</sequence>
<feature type="non-terminal residue" evidence="1">
    <location>
        <position position="51"/>
    </location>
</feature>
<evidence type="ECO:0000313" key="2">
    <source>
        <dbReference type="Proteomes" id="UP000265520"/>
    </source>
</evidence>
<reference evidence="1 2" key="1">
    <citation type="journal article" date="2018" name="Front. Plant Sci.">
        <title>Red Clover (Trifolium pratense) and Zigzag Clover (T. medium) - A Picture of Genomic Similarities and Differences.</title>
        <authorList>
            <person name="Dluhosova J."/>
            <person name="Istvanek J."/>
            <person name="Nedelnik J."/>
            <person name="Repkova J."/>
        </authorList>
    </citation>
    <scope>NUCLEOTIDE SEQUENCE [LARGE SCALE GENOMIC DNA]</scope>
    <source>
        <strain evidence="2">cv. 10/8</strain>
        <tissue evidence="1">Leaf</tissue>
    </source>
</reference>